<accession>A0AA39WNS3</accession>
<dbReference type="EMBL" id="JAULSU010000004">
    <property type="protein sequence ID" value="KAK0618823.1"/>
    <property type="molecule type" value="Genomic_DNA"/>
</dbReference>
<dbReference type="Proteomes" id="UP001175000">
    <property type="component" value="Unassembled WGS sequence"/>
</dbReference>
<evidence type="ECO:0000256" key="6">
    <source>
        <dbReference type="ARBA" id="ARBA00030073"/>
    </source>
</evidence>
<dbReference type="PANTHER" id="PTHR38011:SF11">
    <property type="entry name" value="2,5-DIAMINO-6-RIBOSYLAMINO-4(3H)-PYRIMIDINONE 5'-PHOSPHATE REDUCTASE"/>
    <property type="match status" value="1"/>
</dbReference>
<dbReference type="InterPro" id="IPR024072">
    <property type="entry name" value="DHFR-like_dom_sf"/>
</dbReference>
<evidence type="ECO:0000313" key="12">
    <source>
        <dbReference type="Proteomes" id="UP001175000"/>
    </source>
</evidence>
<evidence type="ECO:0000256" key="1">
    <source>
        <dbReference type="ARBA" id="ARBA00003555"/>
    </source>
</evidence>
<comment type="catalytic activity">
    <reaction evidence="8">
        <text>2,5-diamino-6-(1-D-ribitylamino)pyrimidin-4(3H)-one 5'-phosphate + NAD(+) = 2,5-diamino-6-(1-D-ribosylamino)pyrimidin-4(3H)-one 5'-phosphate + NADH + H(+)</text>
        <dbReference type="Rhea" id="RHEA:27274"/>
        <dbReference type="ChEBI" id="CHEBI:15378"/>
        <dbReference type="ChEBI" id="CHEBI:57540"/>
        <dbReference type="ChEBI" id="CHEBI:57945"/>
        <dbReference type="ChEBI" id="CHEBI:58890"/>
        <dbReference type="ChEBI" id="CHEBI:59545"/>
        <dbReference type="EC" id="1.1.1.302"/>
    </reaction>
</comment>
<evidence type="ECO:0000256" key="2">
    <source>
        <dbReference type="ARBA" id="ARBA00009723"/>
    </source>
</evidence>
<evidence type="ECO:0000256" key="9">
    <source>
        <dbReference type="ARBA" id="ARBA00049020"/>
    </source>
</evidence>
<feature type="domain" description="Bacterial bifunctional deaminase-reductase C-terminal" evidence="10">
    <location>
        <begin position="3"/>
        <end position="166"/>
    </location>
</feature>
<dbReference type="GO" id="GO:0009231">
    <property type="term" value="P:riboflavin biosynthetic process"/>
    <property type="evidence" value="ECO:0007669"/>
    <property type="project" value="UniProtKB-KW"/>
</dbReference>
<dbReference type="InterPro" id="IPR050765">
    <property type="entry name" value="Riboflavin_Biosynth_HTPR"/>
</dbReference>
<protein>
    <recommendedName>
        <fullName evidence="4">2,5-diamino-6-ribosylamino-4(3H)-pyrimidinone 5'-phosphate reductase</fullName>
        <ecNumber evidence="3">1.1.1.302</ecNumber>
    </recommendedName>
    <alternativeName>
        <fullName evidence="7">2,5-diamino-6-(5-phospho-D-ribosylamino)pyrimidin-4(3H)-one reductase</fullName>
    </alternativeName>
    <alternativeName>
        <fullName evidence="6">2,5-diamino-6-ribitylamino-4(3H)-pyrimidinone 5'-phosphate synthase</fullName>
    </alternativeName>
</protein>
<gene>
    <name evidence="11" type="ORF">B0T14DRAFT_432628</name>
</gene>
<comment type="similarity">
    <text evidence="2">Belongs to the HTP reductase family.</text>
</comment>
<comment type="function">
    <text evidence="1">Catalyzes an early step in riboflavin biosynthesis, the NADPH-dependent reduction of the ribose side chain of 2,5-diamino-6-ribosylamino-4(3H)-pyrimidinone 5'-phosphate, yielding 2,5-diamino-6-ribitylamino-4(3H)-pyrimidinone 5'-phosphate.</text>
</comment>
<dbReference type="SUPFAM" id="SSF53597">
    <property type="entry name" value="Dihydrofolate reductase-like"/>
    <property type="match status" value="1"/>
</dbReference>
<evidence type="ECO:0000256" key="4">
    <source>
        <dbReference type="ARBA" id="ARBA00015035"/>
    </source>
</evidence>
<dbReference type="PANTHER" id="PTHR38011">
    <property type="entry name" value="DIHYDROFOLATE REDUCTASE FAMILY PROTEIN (AFU_ORTHOLOGUE AFUA_8G06820)"/>
    <property type="match status" value="1"/>
</dbReference>
<comment type="caution">
    <text evidence="11">The sequence shown here is derived from an EMBL/GenBank/DDBJ whole genome shotgun (WGS) entry which is preliminary data.</text>
</comment>
<evidence type="ECO:0000256" key="7">
    <source>
        <dbReference type="ARBA" id="ARBA00031630"/>
    </source>
</evidence>
<dbReference type="AlphaFoldDB" id="A0AA39WNS3"/>
<organism evidence="11 12">
    <name type="scientific">Immersiella caudata</name>
    <dbReference type="NCBI Taxonomy" id="314043"/>
    <lineage>
        <taxon>Eukaryota</taxon>
        <taxon>Fungi</taxon>
        <taxon>Dikarya</taxon>
        <taxon>Ascomycota</taxon>
        <taxon>Pezizomycotina</taxon>
        <taxon>Sordariomycetes</taxon>
        <taxon>Sordariomycetidae</taxon>
        <taxon>Sordariales</taxon>
        <taxon>Lasiosphaeriaceae</taxon>
        <taxon>Immersiella</taxon>
    </lineage>
</organism>
<comment type="catalytic activity">
    <reaction evidence="9">
        <text>2,5-diamino-6-(1-D-ribitylamino)pyrimidin-4(3H)-one 5'-phosphate + NADP(+) = 2,5-diamino-6-(1-D-ribosylamino)pyrimidin-4(3H)-one 5'-phosphate + NADPH + H(+)</text>
        <dbReference type="Rhea" id="RHEA:27278"/>
        <dbReference type="ChEBI" id="CHEBI:15378"/>
        <dbReference type="ChEBI" id="CHEBI:57783"/>
        <dbReference type="ChEBI" id="CHEBI:58349"/>
        <dbReference type="ChEBI" id="CHEBI:58890"/>
        <dbReference type="ChEBI" id="CHEBI:59545"/>
        <dbReference type="EC" id="1.1.1.302"/>
    </reaction>
</comment>
<dbReference type="InterPro" id="IPR002734">
    <property type="entry name" value="RibDG_C"/>
</dbReference>
<dbReference type="GO" id="GO:0008703">
    <property type="term" value="F:5-amino-6-(5-phosphoribosylamino)uracil reductase activity"/>
    <property type="evidence" value="ECO:0007669"/>
    <property type="project" value="InterPro"/>
</dbReference>
<sequence>MRLVRYNAATTLDGFIASLDGSTNWIVEDSTIDFDALYAEFETFVMGRKTYEVLLKFGNPLAGRPKDAVIVISRTMKPIEHPDITIEDGDAVDLVRRLRGGNGKDIWAMGGGQLVGPLLQAGLVDMIEVAVMPVVIGEGVPMVSSLGKHVEAGLKLKLESVKHLEESGILMTRYRVLQRP</sequence>
<dbReference type="Gene3D" id="3.40.430.10">
    <property type="entry name" value="Dihydrofolate Reductase, subunit A"/>
    <property type="match status" value="1"/>
</dbReference>
<reference evidence="11" key="1">
    <citation type="submission" date="2023-06" db="EMBL/GenBank/DDBJ databases">
        <title>Genome-scale phylogeny and comparative genomics of the fungal order Sordariales.</title>
        <authorList>
            <consortium name="Lawrence Berkeley National Laboratory"/>
            <person name="Hensen N."/>
            <person name="Bonometti L."/>
            <person name="Westerberg I."/>
            <person name="Brannstrom I.O."/>
            <person name="Guillou S."/>
            <person name="Cros-Aarteil S."/>
            <person name="Calhoun S."/>
            <person name="Haridas S."/>
            <person name="Kuo A."/>
            <person name="Mondo S."/>
            <person name="Pangilinan J."/>
            <person name="Riley R."/>
            <person name="Labutti K."/>
            <person name="Andreopoulos B."/>
            <person name="Lipzen A."/>
            <person name="Chen C."/>
            <person name="Yanf M."/>
            <person name="Daum C."/>
            <person name="Ng V."/>
            <person name="Clum A."/>
            <person name="Steindorff A."/>
            <person name="Ohm R."/>
            <person name="Martin F."/>
            <person name="Silar P."/>
            <person name="Natvig D."/>
            <person name="Lalanne C."/>
            <person name="Gautier V."/>
            <person name="Ament-Velasquez S.L."/>
            <person name="Kruys A."/>
            <person name="Hutchinson M.I."/>
            <person name="Powell A.J."/>
            <person name="Barry K."/>
            <person name="Miller A.N."/>
            <person name="Grigoriev I.V."/>
            <person name="Debuchy R."/>
            <person name="Gladieux P."/>
            <person name="Thoren M.H."/>
            <person name="Johannesson H."/>
        </authorList>
    </citation>
    <scope>NUCLEOTIDE SEQUENCE</scope>
    <source>
        <strain evidence="11">CBS 606.72</strain>
    </source>
</reference>
<keyword evidence="12" id="KW-1185">Reference proteome</keyword>
<name>A0AA39WNS3_9PEZI</name>
<evidence type="ECO:0000256" key="3">
    <source>
        <dbReference type="ARBA" id="ARBA00012851"/>
    </source>
</evidence>
<dbReference type="EC" id="1.1.1.302" evidence="3"/>
<evidence type="ECO:0000256" key="8">
    <source>
        <dbReference type="ARBA" id="ARBA00047550"/>
    </source>
</evidence>
<dbReference type="Pfam" id="PF01872">
    <property type="entry name" value="RibD_C"/>
    <property type="match status" value="1"/>
</dbReference>
<proteinExistence type="inferred from homology"/>
<evidence type="ECO:0000259" key="10">
    <source>
        <dbReference type="Pfam" id="PF01872"/>
    </source>
</evidence>
<keyword evidence="5" id="KW-0686">Riboflavin biosynthesis</keyword>
<evidence type="ECO:0000256" key="5">
    <source>
        <dbReference type="ARBA" id="ARBA00022619"/>
    </source>
</evidence>
<evidence type="ECO:0000313" key="11">
    <source>
        <dbReference type="EMBL" id="KAK0618823.1"/>
    </source>
</evidence>